<evidence type="ECO:0000313" key="4">
    <source>
        <dbReference type="EMBL" id="CAO95562.1"/>
    </source>
</evidence>
<dbReference type="HOGENOM" id="CLU_064488_0_0_6"/>
<feature type="domain" description="Flagellar motor switch protein FliN-like C-terminal" evidence="3">
    <location>
        <begin position="260"/>
        <end position="329"/>
    </location>
</feature>
<evidence type="ECO:0000256" key="2">
    <source>
        <dbReference type="SAM" id="MobiDB-lite"/>
    </source>
</evidence>
<dbReference type="PANTHER" id="PTHR30034:SF6">
    <property type="entry name" value="YOP PROTEINS TRANSLOCATION PROTEIN Q"/>
    <property type="match status" value="1"/>
</dbReference>
<dbReference type="KEGG" id="eta:ETA_05160"/>
<dbReference type="GO" id="GO:0003774">
    <property type="term" value="F:cytoskeletal motor activity"/>
    <property type="evidence" value="ECO:0007669"/>
    <property type="project" value="InterPro"/>
</dbReference>
<dbReference type="Gene3D" id="2.30.330.10">
    <property type="entry name" value="SpoA-like"/>
    <property type="match status" value="1"/>
</dbReference>
<dbReference type="SUPFAM" id="SSF101801">
    <property type="entry name" value="Surface presentation of antigens (SPOA)"/>
    <property type="match status" value="1"/>
</dbReference>
<evidence type="ECO:0000256" key="1">
    <source>
        <dbReference type="ARBA" id="ARBA00009226"/>
    </source>
</evidence>
<dbReference type="STRING" id="465817.ETA_05160"/>
<dbReference type="Proteomes" id="UP000001726">
    <property type="component" value="Chromosome"/>
</dbReference>
<dbReference type="AlphaFoldDB" id="B2VKY4"/>
<dbReference type="GO" id="GO:0050918">
    <property type="term" value="P:positive chemotaxis"/>
    <property type="evidence" value="ECO:0007669"/>
    <property type="project" value="TreeGrafter"/>
</dbReference>
<dbReference type="GO" id="GO:0009425">
    <property type="term" value="C:bacterial-type flagellum basal body"/>
    <property type="evidence" value="ECO:0007669"/>
    <property type="project" value="InterPro"/>
</dbReference>
<dbReference type="InterPro" id="IPR001172">
    <property type="entry name" value="FliN_T3SS_HrcQb"/>
</dbReference>
<dbReference type="PANTHER" id="PTHR30034">
    <property type="entry name" value="FLAGELLAR MOTOR SWITCH PROTEIN FLIM"/>
    <property type="match status" value="1"/>
</dbReference>
<gene>
    <name evidence="4" type="primary">hrcQ</name>
    <name evidence="4" type="ordered locus">ETA_05160</name>
</gene>
<proteinExistence type="inferred from homology"/>
<accession>B2VKY4</accession>
<name>B2VKY4_ERWT9</name>
<evidence type="ECO:0000313" key="5">
    <source>
        <dbReference type="Proteomes" id="UP000001726"/>
    </source>
</evidence>
<sequence length="338" mass="36752">MSEAALLNFPRISRAHVRSQNRLAAAHHYAFTLGDETGRLCLLPDGQQQPAEQSHWRCALGDFSLGDAAPLLNLLSRSPLPARDAHPPEDGWQWALFNQYLSPELALLFGEIRPAQGPDSGEVKARLHVRLGDRHAECRLRLGHAQLAHWLSQPGWQGSPPALPAAMTYSQPLVAGRMTLSTQQLAALTVGDLLIPPVSYFTADGQGSLTVAGRRLYGELQLPHHFLLNHLENIPLNSAGDDESTNDPQSEYLSGEESRRLASLPLSLEVRCGRTVMTLGELQQLQAGSVVTLDNVTPGEAGLYHGDTLIARGELVDVEGHLGLQLTQLLLASRQVAE</sequence>
<dbReference type="GO" id="GO:0071978">
    <property type="term" value="P:bacterial-type flagellum-dependent swarming motility"/>
    <property type="evidence" value="ECO:0007669"/>
    <property type="project" value="TreeGrafter"/>
</dbReference>
<organism evidence="4 5">
    <name type="scientific">Erwinia tasmaniensis (strain DSM 17950 / CFBP 7177 / CIP 109463 / NCPPB 4357 / Et1/99)</name>
    <dbReference type="NCBI Taxonomy" id="465817"/>
    <lineage>
        <taxon>Bacteria</taxon>
        <taxon>Pseudomonadati</taxon>
        <taxon>Pseudomonadota</taxon>
        <taxon>Gammaproteobacteria</taxon>
        <taxon>Enterobacterales</taxon>
        <taxon>Erwiniaceae</taxon>
        <taxon>Erwinia</taxon>
    </lineage>
</organism>
<dbReference type="Pfam" id="PF01052">
    <property type="entry name" value="FliMN_C"/>
    <property type="match status" value="1"/>
</dbReference>
<dbReference type="InterPro" id="IPR036429">
    <property type="entry name" value="SpoA-like_sf"/>
</dbReference>
<dbReference type="InterPro" id="IPR001543">
    <property type="entry name" value="FliN-like_C"/>
</dbReference>
<dbReference type="eggNOG" id="COG1886">
    <property type="taxonomic scope" value="Bacteria"/>
</dbReference>
<dbReference type="EMBL" id="CU468135">
    <property type="protein sequence ID" value="CAO95562.1"/>
    <property type="molecule type" value="Genomic_DNA"/>
</dbReference>
<comment type="similarity">
    <text evidence="1">Belongs to the FliN/MopA/SpaO family.</text>
</comment>
<keyword evidence="5" id="KW-1185">Reference proteome</keyword>
<reference evidence="4 5" key="1">
    <citation type="journal article" date="2008" name="Environ. Microbiol.">
        <title>The genome of Erwinia tasmaniensis strain Et1/99, a non-pathogenic bacterium in the genus Erwinia.</title>
        <authorList>
            <person name="Kube M."/>
            <person name="Migdoll A.M."/>
            <person name="Mueller I."/>
            <person name="Kuhl H."/>
            <person name="Beck A."/>
            <person name="Reinhardt R."/>
            <person name="Geider K."/>
        </authorList>
    </citation>
    <scope>NUCLEOTIDE SEQUENCE [LARGE SCALE GENOMIC DNA]</scope>
    <source>
        <strain evidence="5">DSM 17950 / CFBP 7177 / CIP 109463 / NCPPB 4357 / Et1/99</strain>
    </source>
</reference>
<dbReference type="PRINTS" id="PR00956">
    <property type="entry name" value="FLGMOTORFLIN"/>
</dbReference>
<protein>
    <submittedName>
        <fullName evidence="4">HrcQ protein (Hrp cluster)</fullName>
    </submittedName>
</protein>
<dbReference type="OrthoDB" id="6516509at2"/>
<evidence type="ECO:0000259" key="3">
    <source>
        <dbReference type="Pfam" id="PF01052"/>
    </source>
</evidence>
<dbReference type="RefSeq" id="WP_012440270.1">
    <property type="nucleotide sequence ID" value="NC_010694.1"/>
</dbReference>
<feature type="region of interest" description="Disordered" evidence="2">
    <location>
        <begin position="237"/>
        <end position="256"/>
    </location>
</feature>